<feature type="transmembrane region" description="Helical" evidence="1">
    <location>
        <begin position="264"/>
        <end position="285"/>
    </location>
</feature>
<keyword evidence="1" id="KW-1133">Transmembrane helix</keyword>
<feature type="transmembrane region" description="Helical" evidence="1">
    <location>
        <begin position="232"/>
        <end position="252"/>
    </location>
</feature>
<gene>
    <name evidence="2" type="ORF">MNBD_CHLOROFLEXI01-2472</name>
</gene>
<proteinExistence type="predicted"/>
<feature type="transmembrane region" description="Helical" evidence="1">
    <location>
        <begin position="89"/>
        <end position="110"/>
    </location>
</feature>
<protein>
    <submittedName>
        <fullName evidence="2">Uncharacterized protein</fullName>
    </submittedName>
</protein>
<dbReference type="AlphaFoldDB" id="A0A3B0VHV2"/>
<feature type="transmembrane region" description="Helical" evidence="1">
    <location>
        <begin position="164"/>
        <end position="183"/>
    </location>
</feature>
<name>A0A3B0VHV2_9ZZZZ</name>
<dbReference type="EMBL" id="UOEU01000768">
    <property type="protein sequence ID" value="VAW39873.1"/>
    <property type="molecule type" value="Genomic_DNA"/>
</dbReference>
<feature type="transmembrane region" description="Helical" evidence="1">
    <location>
        <begin position="27"/>
        <end position="48"/>
    </location>
</feature>
<evidence type="ECO:0000313" key="2">
    <source>
        <dbReference type="EMBL" id="VAW39873.1"/>
    </source>
</evidence>
<accession>A0A3B0VHV2</accession>
<reference evidence="2" key="1">
    <citation type="submission" date="2018-06" db="EMBL/GenBank/DDBJ databases">
        <authorList>
            <person name="Zhirakovskaya E."/>
        </authorList>
    </citation>
    <scope>NUCLEOTIDE SEQUENCE</scope>
</reference>
<sequence length="328" mass="35426">MSTLTTQFESSITETPLWRRIFGTERFLTWSVIVSAFLFVATILLSIFDSRLIIGAPAWIKPMKFAISIILYTGTLAWMLSFIEGWPRLVRWIGGLTALGFAVELVAIFFQAARGVGSHFNVSTALDATIFGFMGWFVVVIWVMNIITAVLLIRQKMDNRPFAWAIRLGLLVTAVGSALGFFMTQPTPDQLAALQAGETVNIVGAHSVGVEDGGPGLPFVGWSTEGGDVRPAHFVGLHALQIIPLLGIFINRRFGKRLSDGRRTALVAIGGVGYLGFVLLLLWQAQRAQPLIAPDGLTLMALAGLIGAVVVAGTAVFFTAPHTKLADA</sequence>
<feature type="transmembrane region" description="Helical" evidence="1">
    <location>
        <begin position="130"/>
        <end position="152"/>
    </location>
</feature>
<keyword evidence="1" id="KW-0472">Membrane</keyword>
<keyword evidence="1" id="KW-0812">Transmembrane</keyword>
<organism evidence="2">
    <name type="scientific">hydrothermal vent metagenome</name>
    <dbReference type="NCBI Taxonomy" id="652676"/>
    <lineage>
        <taxon>unclassified sequences</taxon>
        <taxon>metagenomes</taxon>
        <taxon>ecological metagenomes</taxon>
    </lineage>
</organism>
<evidence type="ECO:0000256" key="1">
    <source>
        <dbReference type="SAM" id="Phobius"/>
    </source>
</evidence>
<feature type="transmembrane region" description="Helical" evidence="1">
    <location>
        <begin position="297"/>
        <end position="320"/>
    </location>
</feature>
<feature type="transmembrane region" description="Helical" evidence="1">
    <location>
        <begin position="63"/>
        <end position="82"/>
    </location>
</feature>